<evidence type="ECO:0000256" key="1">
    <source>
        <dbReference type="SAM" id="MobiDB-lite"/>
    </source>
</evidence>
<proteinExistence type="predicted"/>
<feature type="non-terminal residue" evidence="2">
    <location>
        <position position="52"/>
    </location>
</feature>
<feature type="compositionally biased region" description="Basic residues" evidence="1">
    <location>
        <begin position="10"/>
        <end position="20"/>
    </location>
</feature>
<reference evidence="3" key="1">
    <citation type="submission" date="2012-08" db="EMBL/GenBank/DDBJ databases">
        <title>The Genome Sequence of Wuchereria bancrofti.</title>
        <authorList>
            <person name="Nutman T.B."/>
            <person name="Fink D.L."/>
            <person name="Russ C."/>
            <person name="Young S."/>
            <person name="Zeng Q."/>
            <person name="Koehrsen M."/>
            <person name="Alvarado L."/>
            <person name="Berlin A."/>
            <person name="Chapman S.B."/>
            <person name="Chen Z."/>
            <person name="Freedman E."/>
            <person name="Gellesch M."/>
            <person name="Goldberg J."/>
            <person name="Griggs A."/>
            <person name="Gujja S."/>
            <person name="Heilman E.R."/>
            <person name="Heiman D."/>
            <person name="Hepburn T."/>
            <person name="Howarth C."/>
            <person name="Jen D."/>
            <person name="Larson L."/>
            <person name="Lewis B."/>
            <person name="Mehta T."/>
            <person name="Park D."/>
            <person name="Pearson M."/>
            <person name="Roberts A."/>
            <person name="Saif S."/>
            <person name="Shea T."/>
            <person name="Shenoy N."/>
            <person name="Sisk P."/>
            <person name="Stolte C."/>
            <person name="Sykes S."/>
            <person name="Walk T."/>
            <person name="White J."/>
            <person name="Yandava C."/>
            <person name="Haas B."/>
            <person name="Henn M.R."/>
            <person name="Nusbaum C."/>
            <person name="Birren B."/>
        </authorList>
    </citation>
    <scope>NUCLEOTIDE SEQUENCE [LARGE SCALE GENOMIC DNA]</scope>
    <source>
        <strain evidence="3">NA</strain>
    </source>
</reference>
<organism evidence="2 3">
    <name type="scientific">Wuchereria bancrofti</name>
    <dbReference type="NCBI Taxonomy" id="6293"/>
    <lineage>
        <taxon>Eukaryota</taxon>
        <taxon>Metazoa</taxon>
        <taxon>Ecdysozoa</taxon>
        <taxon>Nematoda</taxon>
        <taxon>Chromadorea</taxon>
        <taxon>Rhabditida</taxon>
        <taxon>Spirurina</taxon>
        <taxon>Spiruromorpha</taxon>
        <taxon>Filarioidea</taxon>
        <taxon>Onchocercidae</taxon>
        <taxon>Wuchereria</taxon>
    </lineage>
</organism>
<dbReference type="Proteomes" id="UP000004810">
    <property type="component" value="Unassembled WGS sequence"/>
</dbReference>
<evidence type="ECO:0000313" key="3">
    <source>
        <dbReference type="Proteomes" id="UP000004810"/>
    </source>
</evidence>
<evidence type="ECO:0000313" key="2">
    <source>
        <dbReference type="EMBL" id="EJW72318.1"/>
    </source>
</evidence>
<sequence length="52" mass="6263">MVMQQWMLHKNMKRKRRQTRMRTNAAGRLKQQRVRKLRVQHLLKESSSSSAG</sequence>
<dbReference type="AlphaFoldDB" id="J9DRP5"/>
<name>J9DRP5_WUCBA</name>
<dbReference type="EMBL" id="ADBV01016434">
    <property type="protein sequence ID" value="EJW72318.1"/>
    <property type="molecule type" value="Genomic_DNA"/>
</dbReference>
<accession>J9DRP5</accession>
<feature type="region of interest" description="Disordered" evidence="1">
    <location>
        <begin position="1"/>
        <end position="21"/>
    </location>
</feature>
<gene>
    <name evidence="2" type="ORF">WUBG_16781</name>
</gene>
<comment type="caution">
    <text evidence="2">The sequence shown here is derived from an EMBL/GenBank/DDBJ whole genome shotgun (WGS) entry which is preliminary data.</text>
</comment>
<protein>
    <submittedName>
        <fullName evidence="2">Uncharacterized protein</fullName>
    </submittedName>
</protein>